<sequence>MKSSAIISLHGALKAGCPQYRALALDECHLSLSRPGSIAGSQLASLQEELRSRVRGCAPFSLRLDRLSLLVNEAGTQCFVAAEATGARLASDDGQAYRRLLRAVDGALARHGLARYYEEPRPHVSLGWAPPRAQPALAGVLARQHDTLAPGLHVTEIVCKIGRREHRFRLR</sequence>
<dbReference type="EMBL" id="JASFZW010000001">
    <property type="protein sequence ID" value="KAK2080854.1"/>
    <property type="molecule type" value="Genomic_DNA"/>
</dbReference>
<dbReference type="AlphaFoldDB" id="A0AAD9ILN5"/>
<accession>A0AAD9ILN5</accession>
<dbReference type="GO" id="GO:0005634">
    <property type="term" value="C:nucleus"/>
    <property type="evidence" value="ECO:0007669"/>
    <property type="project" value="TreeGrafter"/>
</dbReference>
<organism evidence="7 8">
    <name type="scientific">Prototheca wickerhamii</name>
    <dbReference type="NCBI Taxonomy" id="3111"/>
    <lineage>
        <taxon>Eukaryota</taxon>
        <taxon>Viridiplantae</taxon>
        <taxon>Chlorophyta</taxon>
        <taxon>core chlorophytes</taxon>
        <taxon>Trebouxiophyceae</taxon>
        <taxon>Chlorellales</taxon>
        <taxon>Chlorellaceae</taxon>
        <taxon>Prototheca</taxon>
    </lineage>
</organism>
<keyword evidence="1" id="KW-0540">Nuclease</keyword>
<evidence type="ECO:0000313" key="8">
    <source>
        <dbReference type="Proteomes" id="UP001255856"/>
    </source>
</evidence>
<evidence type="ECO:0000256" key="2">
    <source>
        <dbReference type="ARBA" id="ARBA00022801"/>
    </source>
</evidence>
<keyword evidence="8" id="KW-1185">Reference proteome</keyword>
<proteinExistence type="predicted"/>
<dbReference type="InterPro" id="IPR027521">
    <property type="entry name" value="Usb1"/>
</dbReference>
<keyword evidence="2" id="KW-0378">Hydrolase</keyword>
<evidence type="ECO:0000313" key="7">
    <source>
        <dbReference type="EMBL" id="KAK2080854.1"/>
    </source>
</evidence>
<dbReference type="GO" id="GO:0000175">
    <property type="term" value="F:3'-5'-RNA exonuclease activity"/>
    <property type="evidence" value="ECO:0007669"/>
    <property type="project" value="TreeGrafter"/>
</dbReference>
<dbReference type="PANTHER" id="PTHR13522:SF3">
    <property type="entry name" value="U6 SNRNA PHOSPHODIESTERASE 1"/>
    <property type="match status" value="1"/>
</dbReference>
<dbReference type="GO" id="GO:0034477">
    <property type="term" value="P:U6 snRNA 3'-end processing"/>
    <property type="evidence" value="ECO:0007669"/>
    <property type="project" value="InterPro"/>
</dbReference>
<keyword evidence="3" id="KW-0456">Lyase</keyword>
<dbReference type="GO" id="GO:0016829">
    <property type="term" value="F:lyase activity"/>
    <property type="evidence" value="ECO:0007669"/>
    <property type="project" value="UniProtKB-KW"/>
</dbReference>
<evidence type="ECO:0000256" key="4">
    <source>
        <dbReference type="ARBA" id="ARBA00023242"/>
    </source>
</evidence>
<keyword evidence="4" id="KW-0539">Nucleus</keyword>
<protein>
    <recommendedName>
        <fullName evidence="5">U6 snRNA phosphodiesterase 1</fullName>
    </recommendedName>
    <alternativeName>
        <fullName evidence="6">3'-5' RNA exonuclease USB1</fullName>
    </alternativeName>
</protein>
<reference evidence="7" key="1">
    <citation type="submission" date="2021-01" db="EMBL/GenBank/DDBJ databases">
        <authorList>
            <person name="Eckstrom K.M.E."/>
        </authorList>
    </citation>
    <scope>NUCLEOTIDE SEQUENCE</scope>
    <source>
        <strain evidence="7">UVCC 0001</strain>
    </source>
</reference>
<dbReference type="PANTHER" id="PTHR13522">
    <property type="entry name" value="U6 SNRNA PHOSPHODIESTERASE 1"/>
    <property type="match status" value="1"/>
</dbReference>
<dbReference type="Pfam" id="PF09749">
    <property type="entry name" value="HVSL"/>
    <property type="match status" value="1"/>
</dbReference>
<evidence type="ECO:0000256" key="5">
    <source>
        <dbReference type="ARBA" id="ARBA00029543"/>
    </source>
</evidence>
<dbReference type="InterPro" id="IPR009097">
    <property type="entry name" value="Cyclic_Pdiesterase"/>
</dbReference>
<dbReference type="Gene3D" id="3.90.1140.10">
    <property type="entry name" value="Cyclic phosphodiesterase"/>
    <property type="match status" value="1"/>
</dbReference>
<evidence type="ECO:0000256" key="3">
    <source>
        <dbReference type="ARBA" id="ARBA00023239"/>
    </source>
</evidence>
<dbReference type="SUPFAM" id="SSF55144">
    <property type="entry name" value="LigT-like"/>
    <property type="match status" value="1"/>
</dbReference>
<name>A0AAD9ILN5_PROWI</name>
<gene>
    <name evidence="7" type="ORF">QBZ16_000708</name>
</gene>
<evidence type="ECO:0000256" key="1">
    <source>
        <dbReference type="ARBA" id="ARBA00022722"/>
    </source>
</evidence>
<comment type="caution">
    <text evidence="7">The sequence shown here is derived from an EMBL/GenBank/DDBJ whole genome shotgun (WGS) entry which is preliminary data.</text>
</comment>
<evidence type="ECO:0000256" key="6">
    <source>
        <dbReference type="ARBA" id="ARBA00030030"/>
    </source>
</evidence>
<dbReference type="Proteomes" id="UP001255856">
    <property type="component" value="Unassembled WGS sequence"/>
</dbReference>